<organism evidence="3 4">
    <name type="scientific">Lactuca virosa</name>
    <dbReference type="NCBI Taxonomy" id="75947"/>
    <lineage>
        <taxon>Eukaryota</taxon>
        <taxon>Viridiplantae</taxon>
        <taxon>Streptophyta</taxon>
        <taxon>Embryophyta</taxon>
        <taxon>Tracheophyta</taxon>
        <taxon>Spermatophyta</taxon>
        <taxon>Magnoliopsida</taxon>
        <taxon>eudicotyledons</taxon>
        <taxon>Gunneridae</taxon>
        <taxon>Pentapetalae</taxon>
        <taxon>asterids</taxon>
        <taxon>campanulids</taxon>
        <taxon>Asterales</taxon>
        <taxon>Asteraceae</taxon>
        <taxon>Cichorioideae</taxon>
        <taxon>Cichorieae</taxon>
        <taxon>Lactucinae</taxon>
        <taxon>Lactuca</taxon>
    </lineage>
</organism>
<dbReference type="Pfam" id="PF04195">
    <property type="entry name" value="Transposase_28"/>
    <property type="match status" value="1"/>
</dbReference>
<keyword evidence="1" id="KW-0812">Transmembrane</keyword>
<keyword evidence="1" id="KW-0472">Membrane</keyword>
<name>A0AAU9N2M5_9ASTR</name>
<keyword evidence="4" id="KW-1185">Reference proteome</keyword>
<evidence type="ECO:0000313" key="3">
    <source>
        <dbReference type="EMBL" id="CAH1432830.1"/>
    </source>
</evidence>
<evidence type="ECO:0000313" key="4">
    <source>
        <dbReference type="Proteomes" id="UP001157418"/>
    </source>
</evidence>
<dbReference type="InterPro" id="IPR007321">
    <property type="entry name" value="Transposase_28"/>
</dbReference>
<evidence type="ECO:0000256" key="1">
    <source>
        <dbReference type="SAM" id="Phobius"/>
    </source>
</evidence>
<feature type="transmembrane region" description="Helical" evidence="1">
    <location>
        <begin position="90"/>
        <end position="109"/>
    </location>
</feature>
<feature type="domain" description="Transposase (putative) gypsy type" evidence="2">
    <location>
        <begin position="50"/>
        <end position="112"/>
    </location>
</feature>
<evidence type="ECO:0000259" key="2">
    <source>
        <dbReference type="Pfam" id="PF04195"/>
    </source>
</evidence>
<dbReference type="AlphaFoldDB" id="A0AAU9N2M5"/>
<comment type="caution">
    <text evidence="3">The sequence shown here is derived from an EMBL/GenBank/DDBJ whole genome shotgun (WGS) entry which is preliminary data.</text>
</comment>
<gene>
    <name evidence="3" type="ORF">LVIROSA_LOCUS19455</name>
</gene>
<proteinExistence type="predicted"/>
<protein>
    <recommendedName>
        <fullName evidence="2">Transposase (putative) gypsy type domain-containing protein</fullName>
    </recommendedName>
</protein>
<keyword evidence="1" id="KW-1133">Transmembrane helix</keyword>
<reference evidence="3 4" key="1">
    <citation type="submission" date="2022-01" db="EMBL/GenBank/DDBJ databases">
        <authorList>
            <person name="Xiong W."/>
            <person name="Schranz E."/>
        </authorList>
    </citation>
    <scope>NUCLEOTIDE SEQUENCE [LARGE SCALE GENOMIC DNA]</scope>
</reference>
<sequence>MPSISSNVGGFILDQYVNEYKLATFHCVTLPSSSSSLLEALIGKIGFYLRYLIYRLRLPATSLFLEVLCLYGIHLIQLSPNGVSKVITFYLFYVSSYIPLKVSLFLHLYRLKKYGDWYSFSSHHFLLVYALPGTNSGRKEKFCWVVSSSVCLTNVPGSSPDSDNDAPLALSLYKYLPLF</sequence>
<dbReference type="EMBL" id="CAKMRJ010003334">
    <property type="protein sequence ID" value="CAH1432830.1"/>
    <property type="molecule type" value="Genomic_DNA"/>
</dbReference>
<feature type="transmembrane region" description="Helical" evidence="1">
    <location>
        <begin position="58"/>
        <end position="78"/>
    </location>
</feature>
<accession>A0AAU9N2M5</accession>
<dbReference type="Proteomes" id="UP001157418">
    <property type="component" value="Unassembled WGS sequence"/>
</dbReference>